<dbReference type="PANTHER" id="PTHR42915">
    <property type="entry name" value="HYPOTHETICAL 460 KDA PROTEIN IN FEUA-SIGW INTERGENIC REGION [PRECURSOR]"/>
    <property type="match status" value="1"/>
</dbReference>
<dbReference type="PANTHER" id="PTHR42915:SF1">
    <property type="entry name" value="PEPTIDOGLYCAN BETA-N-ACETYLMURAMIDASE NAMZ"/>
    <property type="match status" value="1"/>
</dbReference>
<dbReference type="Gene3D" id="3.90.1150.140">
    <property type="match status" value="1"/>
</dbReference>
<protein>
    <recommendedName>
        <fullName evidence="5">DUF1343 domain-containing protein</fullName>
    </recommendedName>
</protein>
<dbReference type="AlphaFoldDB" id="A0A2K1P703"/>
<reference evidence="3 4" key="1">
    <citation type="submission" date="2013-12" db="EMBL/GenBank/DDBJ databases">
        <title>Comparative genomics of Petrotoga isolates.</title>
        <authorList>
            <person name="Nesbo C.L."/>
            <person name="Charchuk R."/>
            <person name="Chow K."/>
        </authorList>
    </citation>
    <scope>NUCLEOTIDE SEQUENCE [LARGE SCALE GENOMIC DNA]</scope>
    <source>
        <strain evidence="3 4">DSM 13574</strain>
    </source>
</reference>
<dbReference type="EMBL" id="AZRL01000001">
    <property type="protein sequence ID" value="PNR98584.1"/>
    <property type="molecule type" value="Genomic_DNA"/>
</dbReference>
<evidence type="ECO:0000313" key="4">
    <source>
        <dbReference type="Proteomes" id="UP000236434"/>
    </source>
</evidence>
<evidence type="ECO:0000259" key="2">
    <source>
        <dbReference type="Pfam" id="PF20732"/>
    </source>
</evidence>
<name>A0A2K1P703_9BACT</name>
<sequence>MILQGLDIMEKDGFSKFKNKKVGLVINYSFVNKNMEDGIEIMLKNGVDVRKIFTPEHGLYGLADGVEYPDQIHPVYNIPIISLYGKHKKPTQEMLEDIDVLVYDIQDVGLRFYTFIYTLANTMISAQENNKKIIVLDRINPLGRIVFGSRIKKEYSTFVGGYELPLRYGLTPGELAKYYKKYLGLDLDLEIIPLEGWKGESFENTKLRWNIPSPALPTFDCTLAYSGTCLIEGTNVSEGRGTPKPFCFIGAPWIDENILYKFIKEKFPNLILRKRYFIPNSSKHEGKLCKGLEFFPEIKDNFTIVAIEIIRHLIQQRGKFEFRKYIDRENHTQRDHIENLLGEDKKIFFENDDTYLTEWYKSSQEFVDFCEDILLYGGLRLWKI</sequence>
<dbReference type="InterPro" id="IPR048503">
    <property type="entry name" value="NamZ_C"/>
</dbReference>
<feature type="domain" description="Peptidoglycan beta-N-acetylmuramidase NamZ C-terminal" evidence="2">
    <location>
        <begin position="224"/>
        <end position="376"/>
    </location>
</feature>
<dbReference type="GO" id="GO:0033922">
    <property type="term" value="F:peptidoglycan beta-N-acetylmuramidase activity"/>
    <property type="evidence" value="ECO:0007669"/>
    <property type="project" value="InterPro"/>
</dbReference>
<gene>
    <name evidence="3" type="ORF">X929_00125</name>
</gene>
<dbReference type="PIRSF" id="PIRSF016719">
    <property type="entry name" value="UCP016719"/>
    <property type="match status" value="1"/>
</dbReference>
<evidence type="ECO:0000259" key="1">
    <source>
        <dbReference type="Pfam" id="PF07075"/>
    </source>
</evidence>
<dbReference type="InterPro" id="IPR048502">
    <property type="entry name" value="NamZ_N"/>
</dbReference>
<dbReference type="Proteomes" id="UP000236434">
    <property type="component" value="Unassembled WGS sequence"/>
</dbReference>
<evidence type="ECO:0008006" key="5">
    <source>
        <dbReference type="Google" id="ProtNLM"/>
    </source>
</evidence>
<dbReference type="Gene3D" id="3.40.50.12170">
    <property type="entry name" value="Uncharacterised protein PF07075, DUF1343"/>
    <property type="match status" value="1"/>
</dbReference>
<dbReference type="OrthoDB" id="9801061at2"/>
<accession>A0A2K1P703</accession>
<dbReference type="Pfam" id="PF07075">
    <property type="entry name" value="NamZ_N"/>
    <property type="match status" value="1"/>
</dbReference>
<feature type="domain" description="Peptidoglycan beta-N-acetylmuramidase NamZ N-terminal" evidence="1">
    <location>
        <begin position="22"/>
        <end position="219"/>
    </location>
</feature>
<evidence type="ECO:0000313" key="3">
    <source>
        <dbReference type="EMBL" id="PNR98584.1"/>
    </source>
</evidence>
<dbReference type="InterPro" id="IPR008302">
    <property type="entry name" value="NamZ"/>
</dbReference>
<proteinExistence type="predicted"/>
<dbReference type="Pfam" id="PF20732">
    <property type="entry name" value="NamZ_C"/>
    <property type="match status" value="1"/>
</dbReference>
<dbReference type="RefSeq" id="WP_103066045.1">
    <property type="nucleotide sequence ID" value="NZ_AZRL01000001.1"/>
</dbReference>
<comment type="caution">
    <text evidence="3">The sequence shown here is derived from an EMBL/GenBank/DDBJ whole genome shotgun (WGS) entry which is preliminary data.</text>
</comment>
<organism evidence="3 4">
    <name type="scientific">Petrotoga olearia DSM 13574</name>
    <dbReference type="NCBI Taxonomy" id="1122955"/>
    <lineage>
        <taxon>Bacteria</taxon>
        <taxon>Thermotogati</taxon>
        <taxon>Thermotogota</taxon>
        <taxon>Thermotogae</taxon>
        <taxon>Petrotogales</taxon>
        <taxon>Petrotogaceae</taxon>
        <taxon>Petrotoga</taxon>
    </lineage>
</organism>